<keyword evidence="3" id="KW-0547">Nucleotide-binding</keyword>
<dbReference type="PROSITE" id="PS50893">
    <property type="entry name" value="ABC_TRANSPORTER_2"/>
    <property type="match status" value="1"/>
</dbReference>
<keyword evidence="2" id="KW-0813">Transport</keyword>
<dbReference type="CDD" id="cd03224">
    <property type="entry name" value="ABC_TM1139_LivF_branched"/>
    <property type="match status" value="1"/>
</dbReference>
<protein>
    <submittedName>
        <fullName evidence="7">Branched-chain amino acid transport system ATP-binding protein</fullName>
    </submittedName>
</protein>
<keyword evidence="4 7" id="KW-0067">ATP-binding</keyword>
<organism evidence="7 8">
    <name type="scientific">Ancylobacter tetraedralis</name>
    <dbReference type="NCBI Taxonomy" id="217068"/>
    <lineage>
        <taxon>Bacteria</taxon>
        <taxon>Pseudomonadati</taxon>
        <taxon>Pseudomonadota</taxon>
        <taxon>Alphaproteobacteria</taxon>
        <taxon>Hyphomicrobiales</taxon>
        <taxon>Xanthobacteraceae</taxon>
        <taxon>Ancylobacter</taxon>
    </lineage>
</organism>
<evidence type="ECO:0000256" key="3">
    <source>
        <dbReference type="ARBA" id="ARBA00022741"/>
    </source>
</evidence>
<feature type="domain" description="ABC transporter" evidence="6">
    <location>
        <begin position="3"/>
        <end position="236"/>
    </location>
</feature>
<dbReference type="PANTHER" id="PTHR43820:SF4">
    <property type="entry name" value="HIGH-AFFINITY BRANCHED-CHAIN AMINO ACID TRANSPORT ATP-BINDING PROTEIN LIVF"/>
    <property type="match status" value="1"/>
</dbReference>
<dbReference type="GO" id="GO:0005524">
    <property type="term" value="F:ATP binding"/>
    <property type="evidence" value="ECO:0007669"/>
    <property type="project" value="UniProtKB-KW"/>
</dbReference>
<name>A0A839ZAY4_9HYPH</name>
<dbReference type="SMART" id="SM00382">
    <property type="entry name" value="AAA"/>
    <property type="match status" value="1"/>
</dbReference>
<dbReference type="Pfam" id="PF00005">
    <property type="entry name" value="ABC_tran"/>
    <property type="match status" value="1"/>
</dbReference>
<dbReference type="GO" id="GO:0016887">
    <property type="term" value="F:ATP hydrolysis activity"/>
    <property type="evidence" value="ECO:0007669"/>
    <property type="project" value="InterPro"/>
</dbReference>
<dbReference type="GO" id="GO:0015807">
    <property type="term" value="P:L-amino acid transport"/>
    <property type="evidence" value="ECO:0007669"/>
    <property type="project" value="TreeGrafter"/>
</dbReference>
<evidence type="ECO:0000256" key="5">
    <source>
        <dbReference type="ARBA" id="ARBA00022970"/>
    </source>
</evidence>
<evidence type="ECO:0000313" key="7">
    <source>
        <dbReference type="EMBL" id="MBB3771930.1"/>
    </source>
</evidence>
<comment type="caution">
    <text evidence="7">The sequence shown here is derived from an EMBL/GenBank/DDBJ whole genome shotgun (WGS) entry which is preliminary data.</text>
</comment>
<dbReference type="Gene3D" id="3.40.50.300">
    <property type="entry name" value="P-loop containing nucleotide triphosphate hydrolases"/>
    <property type="match status" value="1"/>
</dbReference>
<dbReference type="GO" id="GO:0015658">
    <property type="term" value="F:branched-chain amino acid transmembrane transporter activity"/>
    <property type="evidence" value="ECO:0007669"/>
    <property type="project" value="TreeGrafter"/>
</dbReference>
<dbReference type="InterPro" id="IPR052156">
    <property type="entry name" value="BCAA_Transport_ATP-bd_LivF"/>
</dbReference>
<evidence type="ECO:0000313" key="8">
    <source>
        <dbReference type="Proteomes" id="UP000533469"/>
    </source>
</evidence>
<reference evidence="7 8" key="1">
    <citation type="submission" date="2020-08" db="EMBL/GenBank/DDBJ databases">
        <title>Genomic Encyclopedia of Type Strains, Phase IV (KMG-IV): sequencing the most valuable type-strain genomes for metagenomic binning, comparative biology and taxonomic classification.</title>
        <authorList>
            <person name="Goeker M."/>
        </authorList>
    </citation>
    <scope>NUCLEOTIDE SEQUENCE [LARGE SCALE GENOMIC DNA]</scope>
    <source>
        <strain evidence="7 8">DSM 5895</strain>
    </source>
</reference>
<accession>A0A839ZAY4</accession>
<dbReference type="PANTHER" id="PTHR43820">
    <property type="entry name" value="HIGH-AFFINITY BRANCHED-CHAIN AMINO ACID TRANSPORT ATP-BINDING PROTEIN LIVF"/>
    <property type="match status" value="1"/>
</dbReference>
<dbReference type="Proteomes" id="UP000533469">
    <property type="component" value="Unassembled WGS sequence"/>
</dbReference>
<dbReference type="AlphaFoldDB" id="A0A839ZAY4"/>
<dbReference type="InterPro" id="IPR003593">
    <property type="entry name" value="AAA+_ATPase"/>
</dbReference>
<proteinExistence type="inferred from homology"/>
<comment type="similarity">
    <text evidence="1">Belongs to the ABC transporter superfamily.</text>
</comment>
<dbReference type="InterPro" id="IPR003439">
    <property type="entry name" value="ABC_transporter-like_ATP-bd"/>
</dbReference>
<keyword evidence="8" id="KW-1185">Reference proteome</keyword>
<dbReference type="SUPFAM" id="SSF52540">
    <property type="entry name" value="P-loop containing nucleoside triphosphate hydrolases"/>
    <property type="match status" value="1"/>
</dbReference>
<dbReference type="EMBL" id="JACICD010000004">
    <property type="protein sequence ID" value="MBB3771930.1"/>
    <property type="molecule type" value="Genomic_DNA"/>
</dbReference>
<evidence type="ECO:0000259" key="6">
    <source>
        <dbReference type="PROSITE" id="PS50893"/>
    </source>
</evidence>
<keyword evidence="5" id="KW-0029">Amino-acid transport</keyword>
<sequence>MLLKVRELKVGYASGADVLRGVDLSVGASSVTGLIGANGAGKSTLLKTICGFLRRRSGAIAFDAADIGKLQPSQLATHGIAYLMEGHSVFPGLTVEENLVLGTWAFRKERARAKQAVERAFELSSVLRAKRKVKAGLLSGGQQRILEMERLTLNDPRLVILDEPSLGLSPKLVHEVFDRIAQMKADGAGVLVVDQSARHVCAASDHLYVLRLGEICIEGPAASFSDRIDELVRNFI</sequence>
<evidence type="ECO:0000256" key="4">
    <source>
        <dbReference type="ARBA" id="ARBA00022840"/>
    </source>
</evidence>
<gene>
    <name evidence="7" type="ORF">FHS55_002539</name>
</gene>
<evidence type="ECO:0000256" key="1">
    <source>
        <dbReference type="ARBA" id="ARBA00005417"/>
    </source>
</evidence>
<evidence type="ECO:0000256" key="2">
    <source>
        <dbReference type="ARBA" id="ARBA00022448"/>
    </source>
</evidence>
<dbReference type="InterPro" id="IPR027417">
    <property type="entry name" value="P-loop_NTPase"/>
</dbReference>
<dbReference type="RefSeq" id="WP_183190089.1">
    <property type="nucleotide sequence ID" value="NZ_JACICD010000004.1"/>
</dbReference>